<organism evidence="9 10">
    <name type="scientific">Dyadobacter luticola</name>
    <dbReference type="NCBI Taxonomy" id="1979387"/>
    <lineage>
        <taxon>Bacteria</taxon>
        <taxon>Pseudomonadati</taxon>
        <taxon>Bacteroidota</taxon>
        <taxon>Cytophagia</taxon>
        <taxon>Cytophagales</taxon>
        <taxon>Spirosomataceae</taxon>
        <taxon>Dyadobacter</taxon>
    </lineage>
</organism>
<feature type="chain" id="PRO_5024332336" evidence="6">
    <location>
        <begin position="22"/>
        <end position="488"/>
    </location>
</feature>
<evidence type="ECO:0000313" key="9">
    <source>
        <dbReference type="EMBL" id="TLV03949.1"/>
    </source>
</evidence>
<comment type="subcellular location">
    <subcellularLocation>
        <location evidence="1">Cell outer membrane</location>
    </subcellularLocation>
</comment>
<evidence type="ECO:0000259" key="8">
    <source>
        <dbReference type="Pfam" id="PF14322"/>
    </source>
</evidence>
<feature type="domain" description="SusD-like N-terminal" evidence="8">
    <location>
        <begin position="81"/>
        <end position="239"/>
    </location>
</feature>
<dbReference type="GO" id="GO:0009279">
    <property type="term" value="C:cell outer membrane"/>
    <property type="evidence" value="ECO:0007669"/>
    <property type="project" value="UniProtKB-SubCell"/>
</dbReference>
<dbReference type="AlphaFoldDB" id="A0A5R9L6C8"/>
<feature type="signal peptide" evidence="6">
    <location>
        <begin position="1"/>
        <end position="21"/>
    </location>
</feature>
<dbReference type="CDD" id="cd08977">
    <property type="entry name" value="SusD"/>
    <property type="match status" value="1"/>
</dbReference>
<keyword evidence="3 6" id="KW-0732">Signal</keyword>
<protein>
    <submittedName>
        <fullName evidence="9">RagB/SusD family nutrient uptake outer membrane protein</fullName>
    </submittedName>
</protein>
<dbReference type="EMBL" id="VCEJ01000002">
    <property type="protein sequence ID" value="TLV03949.1"/>
    <property type="molecule type" value="Genomic_DNA"/>
</dbReference>
<dbReference type="InterPro" id="IPR033985">
    <property type="entry name" value="SusD-like_N"/>
</dbReference>
<dbReference type="RefSeq" id="WP_138365158.1">
    <property type="nucleotide sequence ID" value="NZ_VCEJ01000002.1"/>
</dbReference>
<evidence type="ECO:0000256" key="3">
    <source>
        <dbReference type="ARBA" id="ARBA00022729"/>
    </source>
</evidence>
<evidence type="ECO:0000256" key="6">
    <source>
        <dbReference type="SAM" id="SignalP"/>
    </source>
</evidence>
<comment type="similarity">
    <text evidence="2">Belongs to the SusD family.</text>
</comment>
<dbReference type="InterPro" id="IPR012944">
    <property type="entry name" value="SusD_RagB_dom"/>
</dbReference>
<name>A0A5R9L6C8_9BACT</name>
<comment type="caution">
    <text evidence="9">The sequence shown here is derived from an EMBL/GenBank/DDBJ whole genome shotgun (WGS) entry which is preliminary data.</text>
</comment>
<keyword evidence="5" id="KW-0998">Cell outer membrane</keyword>
<gene>
    <name evidence="9" type="ORF">FEN17_10295</name>
</gene>
<dbReference type="Proteomes" id="UP000306402">
    <property type="component" value="Unassembled WGS sequence"/>
</dbReference>
<evidence type="ECO:0000256" key="1">
    <source>
        <dbReference type="ARBA" id="ARBA00004442"/>
    </source>
</evidence>
<dbReference type="SUPFAM" id="SSF48452">
    <property type="entry name" value="TPR-like"/>
    <property type="match status" value="1"/>
</dbReference>
<dbReference type="Pfam" id="PF07980">
    <property type="entry name" value="SusD_RagB"/>
    <property type="match status" value="1"/>
</dbReference>
<dbReference type="OrthoDB" id="9792139at2"/>
<accession>A0A5R9L6C8</accession>
<dbReference type="InterPro" id="IPR011990">
    <property type="entry name" value="TPR-like_helical_dom_sf"/>
</dbReference>
<dbReference type="Pfam" id="PF14322">
    <property type="entry name" value="SusD-like_3"/>
    <property type="match status" value="1"/>
</dbReference>
<evidence type="ECO:0000256" key="2">
    <source>
        <dbReference type="ARBA" id="ARBA00006275"/>
    </source>
</evidence>
<feature type="domain" description="RagB/SusD" evidence="7">
    <location>
        <begin position="299"/>
        <end position="488"/>
    </location>
</feature>
<dbReference type="Gene3D" id="1.25.40.390">
    <property type="match status" value="1"/>
</dbReference>
<keyword evidence="4" id="KW-0472">Membrane</keyword>
<proteinExistence type="inferred from homology"/>
<keyword evidence="10" id="KW-1185">Reference proteome</keyword>
<evidence type="ECO:0000256" key="5">
    <source>
        <dbReference type="ARBA" id="ARBA00023237"/>
    </source>
</evidence>
<reference evidence="9 10" key="1">
    <citation type="submission" date="2019-05" db="EMBL/GenBank/DDBJ databases">
        <authorList>
            <person name="Qu J.-H."/>
        </authorList>
    </citation>
    <scope>NUCLEOTIDE SEQUENCE [LARGE SCALE GENOMIC DNA]</scope>
    <source>
        <strain evidence="9 10">T17</strain>
    </source>
</reference>
<evidence type="ECO:0000259" key="7">
    <source>
        <dbReference type="Pfam" id="PF07980"/>
    </source>
</evidence>
<evidence type="ECO:0000313" key="10">
    <source>
        <dbReference type="Proteomes" id="UP000306402"/>
    </source>
</evidence>
<sequence length="488" mass="54021">MKKINYIALVLASAMLLPSCQDQLDLQPISQTTVGGSGTGTAGSAIRNAATAEAALAGSYAIFKSGSAEYYVMDYFILGDGQSDNSYAGADNAAWFEVDEFRILSTNAVAARDWSYLYNHVASANSLIANVPKVTDASLSAERKAQIVGEAKFIRARAYFDLVRIYGDVPLVVDELPTITSENVDEIYGQLYPARSAAEEVYAQIIKDLDEAATAVPKTGPNKMTVTPGAVYTLLTKVYATRKDWAKVKENADKVIALGYKLMPNFEDLWDGKHENSAESIFELNFEDWSTGGNWGSSMFYGTDWKKFNTPSNDLIKAFDDEKDAVRKASTIYTANVTGKWSDKYWALTKFPFAYKMRNTDASQNIIMYRLADVLLLKAEALNETGDLAGARTLVNQIRTRAKLAATPATDQTSMRLAIEKERRLELAFEGQRWYDLVRTGRVVPVMEAVKDGAGNRLNYNLTDTRLLWPIPQGEIDKNANLKQNNGY</sequence>
<evidence type="ECO:0000256" key="4">
    <source>
        <dbReference type="ARBA" id="ARBA00023136"/>
    </source>
</evidence>